<keyword evidence="5 7" id="KW-0472">Membrane</keyword>
<accession>A0A9P6VGC8</accession>
<feature type="region of interest" description="Disordered" evidence="6">
    <location>
        <begin position="1"/>
        <end position="20"/>
    </location>
</feature>
<comment type="caution">
    <text evidence="9">The sequence shown here is derived from an EMBL/GenBank/DDBJ whole genome shotgun (WGS) entry which is preliminary data.</text>
</comment>
<feature type="region of interest" description="Disordered" evidence="6">
    <location>
        <begin position="56"/>
        <end position="90"/>
    </location>
</feature>
<dbReference type="PANTHER" id="PTHR22950:SF461">
    <property type="entry name" value="AMINO ACID TRANSPORTER TRANSMEMBRANE DOMAIN-CONTAINING PROTEIN"/>
    <property type="match status" value="1"/>
</dbReference>
<feature type="transmembrane region" description="Helical" evidence="7">
    <location>
        <begin position="525"/>
        <end position="547"/>
    </location>
</feature>
<feature type="domain" description="Amino acid transporter transmembrane" evidence="8">
    <location>
        <begin position="114"/>
        <end position="483"/>
    </location>
</feature>
<keyword evidence="3 7" id="KW-0812">Transmembrane</keyword>
<organism evidence="9 10">
    <name type="scientific">Hyphodiscus hymeniophilus</name>
    <dbReference type="NCBI Taxonomy" id="353542"/>
    <lineage>
        <taxon>Eukaryota</taxon>
        <taxon>Fungi</taxon>
        <taxon>Dikarya</taxon>
        <taxon>Ascomycota</taxon>
        <taxon>Pezizomycotina</taxon>
        <taxon>Leotiomycetes</taxon>
        <taxon>Helotiales</taxon>
        <taxon>Hyphodiscaceae</taxon>
        <taxon>Hyphodiscus</taxon>
    </lineage>
</organism>
<dbReference type="OrthoDB" id="40134at2759"/>
<protein>
    <recommendedName>
        <fullName evidence="8">Amino acid transporter transmembrane domain-containing protein</fullName>
    </recommendedName>
</protein>
<gene>
    <name evidence="9" type="ORF">D0Z07_7188</name>
</gene>
<keyword evidence="4 7" id="KW-1133">Transmembrane helix</keyword>
<feature type="transmembrane region" description="Helical" evidence="7">
    <location>
        <begin position="228"/>
        <end position="247"/>
    </location>
</feature>
<evidence type="ECO:0000256" key="1">
    <source>
        <dbReference type="ARBA" id="ARBA00004141"/>
    </source>
</evidence>
<feature type="compositionally biased region" description="Basic and acidic residues" evidence="6">
    <location>
        <begin position="56"/>
        <end position="67"/>
    </location>
</feature>
<dbReference type="GO" id="GO:0015179">
    <property type="term" value="F:L-amino acid transmembrane transporter activity"/>
    <property type="evidence" value="ECO:0007669"/>
    <property type="project" value="TreeGrafter"/>
</dbReference>
<dbReference type="Proteomes" id="UP000785200">
    <property type="component" value="Unassembled WGS sequence"/>
</dbReference>
<evidence type="ECO:0000313" key="9">
    <source>
        <dbReference type="EMBL" id="KAG0647408.1"/>
    </source>
</evidence>
<evidence type="ECO:0000259" key="8">
    <source>
        <dbReference type="Pfam" id="PF01490"/>
    </source>
</evidence>
<dbReference type="PANTHER" id="PTHR22950">
    <property type="entry name" value="AMINO ACID TRANSPORTER"/>
    <property type="match status" value="1"/>
</dbReference>
<dbReference type="EMBL" id="VNKQ01000013">
    <property type="protein sequence ID" value="KAG0647408.1"/>
    <property type="molecule type" value="Genomic_DNA"/>
</dbReference>
<feature type="transmembrane region" description="Helical" evidence="7">
    <location>
        <begin position="141"/>
        <end position="165"/>
    </location>
</feature>
<feature type="transmembrane region" description="Helical" evidence="7">
    <location>
        <begin position="393"/>
        <end position="415"/>
    </location>
</feature>
<comment type="subcellular location">
    <subcellularLocation>
        <location evidence="1">Membrane</location>
        <topology evidence="1">Multi-pass membrane protein</topology>
    </subcellularLocation>
</comment>
<evidence type="ECO:0000256" key="2">
    <source>
        <dbReference type="ARBA" id="ARBA00008066"/>
    </source>
</evidence>
<comment type="similarity">
    <text evidence="2">Belongs to the amino acid/polyamine transporter 2 family.</text>
</comment>
<dbReference type="InterPro" id="IPR013057">
    <property type="entry name" value="AA_transpt_TM"/>
</dbReference>
<dbReference type="GO" id="GO:0016020">
    <property type="term" value="C:membrane"/>
    <property type="evidence" value="ECO:0007669"/>
    <property type="project" value="UniProtKB-SubCell"/>
</dbReference>
<feature type="transmembrane region" description="Helical" evidence="7">
    <location>
        <begin position="349"/>
        <end position="367"/>
    </location>
</feature>
<evidence type="ECO:0000256" key="3">
    <source>
        <dbReference type="ARBA" id="ARBA00022692"/>
    </source>
</evidence>
<dbReference type="AlphaFoldDB" id="A0A9P6VGC8"/>
<feature type="transmembrane region" description="Helical" evidence="7">
    <location>
        <begin position="435"/>
        <end position="455"/>
    </location>
</feature>
<keyword evidence="10" id="KW-1185">Reference proteome</keyword>
<feature type="transmembrane region" description="Helical" evidence="7">
    <location>
        <begin position="461"/>
        <end position="483"/>
    </location>
</feature>
<evidence type="ECO:0000313" key="10">
    <source>
        <dbReference type="Proteomes" id="UP000785200"/>
    </source>
</evidence>
<evidence type="ECO:0000256" key="5">
    <source>
        <dbReference type="ARBA" id="ARBA00023136"/>
    </source>
</evidence>
<feature type="transmembrane region" description="Helical" evidence="7">
    <location>
        <begin position="253"/>
        <end position="272"/>
    </location>
</feature>
<feature type="compositionally biased region" description="Basic and acidic residues" evidence="6">
    <location>
        <begin position="79"/>
        <end position="89"/>
    </location>
</feature>
<evidence type="ECO:0000256" key="7">
    <source>
        <dbReference type="SAM" id="Phobius"/>
    </source>
</evidence>
<proteinExistence type="inferred from homology"/>
<sequence>MSGMGNLALDGGDPRLSMGDGQVRVPAAVRHKLHDPTVKFEEYLYYAKIQREQEARGLDPAEREKIARGASEPEQISEPDEKKSNEHAPKNLGAAVDPVIAVSEWETASRAARNASWASIVYLITTDILGPTSAPYAVSTFGYGGGVLMYFFLGMMAFFAGWQIWRMFLKLDSDRYPMRTFGDLGFRIFGTSTRHAMNLLQSLQLVCNVGVIILGNGQGLSQMAKFKLCFAICNLVWTLAGMILGQIRTLQKFGYLANFAIWLNVLVIFMTMGEAAHSKPNYAAAVANSGAADWGTAPIVHNAFAPLTGGFNDQIAAAMNIVYAYGGAMLYCEFMAEMKRPLDFIKAQFVAEIFIFLCYLIFGLVVYSQQGQYVSNPANQGLSNYAWQTSTNALSLSSGLIAAVLYGNIGIKVIYQNIVEDLFHGPSLNSKRGKILWVGMVPIYWAIAFIIPSAIPEFSYLTSLVAAICIMQFTYTFPAILYVGMHIQEDAIHPDETFDPATGVVNRIDTWRDLSRWKRGLKNQWWLKLFCFLFFLASAATAVMGLYGSCSGLKDAYSSGATTSFSCHSPVEG</sequence>
<name>A0A9P6VGC8_9HELO</name>
<evidence type="ECO:0000256" key="4">
    <source>
        <dbReference type="ARBA" id="ARBA00022989"/>
    </source>
</evidence>
<evidence type="ECO:0000256" key="6">
    <source>
        <dbReference type="SAM" id="MobiDB-lite"/>
    </source>
</evidence>
<dbReference type="Pfam" id="PF01490">
    <property type="entry name" value="Aa_trans"/>
    <property type="match status" value="1"/>
</dbReference>
<reference evidence="9" key="1">
    <citation type="submission" date="2019-07" db="EMBL/GenBank/DDBJ databases">
        <title>Hyphodiscus hymeniophilus genome sequencing and assembly.</title>
        <authorList>
            <person name="Kramer G."/>
            <person name="Nodwell J."/>
        </authorList>
    </citation>
    <scope>NUCLEOTIDE SEQUENCE</scope>
    <source>
        <strain evidence="9">ATCC 34498</strain>
    </source>
</reference>